<evidence type="ECO:0000313" key="1">
    <source>
        <dbReference type="EMBL" id="GBM61539.1"/>
    </source>
</evidence>
<reference evidence="2 4" key="1">
    <citation type="journal article" date="2019" name="Sci. Rep.">
        <title>Orb-weaving spider Araneus ventricosus genome elucidates the spidroin gene catalogue.</title>
        <authorList>
            <person name="Kono N."/>
            <person name="Nakamura H."/>
            <person name="Ohtoshi R."/>
            <person name="Moran D.A.P."/>
            <person name="Shinohara A."/>
            <person name="Yoshida Y."/>
            <person name="Fujiwara M."/>
            <person name="Mori M."/>
            <person name="Tomita M."/>
            <person name="Arakawa K."/>
        </authorList>
    </citation>
    <scope>NUCLEOTIDE SEQUENCE [LARGE SCALE GENOMIC DNA]</scope>
</reference>
<protein>
    <submittedName>
        <fullName evidence="2">Uncharacterized protein</fullName>
    </submittedName>
</protein>
<accession>A0A4Y2H8M1</accession>
<feature type="non-terminal residue" evidence="2">
    <location>
        <position position="1"/>
    </location>
</feature>
<evidence type="ECO:0000313" key="3">
    <source>
        <dbReference type="EMBL" id="GBM61557.1"/>
    </source>
</evidence>
<sequence length="64" mass="7151">VLRCLATVGDGWENAWRNPSTVEGCFLQTRLRSMSTSTEGSDMSDLFAFYRFEEAVASQCDGLH</sequence>
<dbReference type="Proteomes" id="UP000499080">
    <property type="component" value="Unassembled WGS sequence"/>
</dbReference>
<dbReference type="EMBL" id="BGPR01101968">
    <property type="protein sequence ID" value="GBM61539.1"/>
    <property type="molecule type" value="Genomic_DNA"/>
</dbReference>
<evidence type="ECO:0000313" key="2">
    <source>
        <dbReference type="EMBL" id="GBM61549.1"/>
    </source>
</evidence>
<gene>
    <name evidence="1" type="ORF">AVEN_108888_1</name>
    <name evidence="2" type="ORF">AVEN_203434_1</name>
    <name evidence="3" type="ORF">AVEN_220306_1</name>
</gene>
<dbReference type="AlphaFoldDB" id="A0A4Y2H8M1"/>
<evidence type="ECO:0000313" key="4">
    <source>
        <dbReference type="Proteomes" id="UP000499080"/>
    </source>
</evidence>
<keyword evidence="4" id="KW-1185">Reference proteome</keyword>
<proteinExistence type="predicted"/>
<dbReference type="EMBL" id="BGPR01101973">
    <property type="protein sequence ID" value="GBM61557.1"/>
    <property type="molecule type" value="Genomic_DNA"/>
</dbReference>
<organism evidence="2 4">
    <name type="scientific">Araneus ventricosus</name>
    <name type="common">Orbweaver spider</name>
    <name type="synonym">Epeira ventricosa</name>
    <dbReference type="NCBI Taxonomy" id="182803"/>
    <lineage>
        <taxon>Eukaryota</taxon>
        <taxon>Metazoa</taxon>
        <taxon>Ecdysozoa</taxon>
        <taxon>Arthropoda</taxon>
        <taxon>Chelicerata</taxon>
        <taxon>Arachnida</taxon>
        <taxon>Araneae</taxon>
        <taxon>Araneomorphae</taxon>
        <taxon>Entelegynae</taxon>
        <taxon>Araneoidea</taxon>
        <taxon>Araneidae</taxon>
        <taxon>Araneus</taxon>
    </lineage>
</organism>
<name>A0A4Y2H8M1_ARAVE</name>
<comment type="caution">
    <text evidence="2">The sequence shown here is derived from an EMBL/GenBank/DDBJ whole genome shotgun (WGS) entry which is preliminary data.</text>
</comment>
<dbReference type="EMBL" id="BGPR01101971">
    <property type="protein sequence ID" value="GBM61549.1"/>
    <property type="molecule type" value="Genomic_DNA"/>
</dbReference>